<dbReference type="NCBIfam" id="NF037955">
    <property type="entry name" value="mfs"/>
    <property type="match status" value="1"/>
</dbReference>
<feature type="transmembrane region" description="Helical" evidence="8">
    <location>
        <begin position="356"/>
        <end position="374"/>
    </location>
</feature>
<evidence type="ECO:0000256" key="2">
    <source>
        <dbReference type="ARBA" id="ARBA00022448"/>
    </source>
</evidence>
<keyword evidence="11" id="KW-1185">Reference proteome</keyword>
<evidence type="ECO:0000313" key="11">
    <source>
        <dbReference type="Proteomes" id="UP000292423"/>
    </source>
</evidence>
<dbReference type="GO" id="GO:0030395">
    <property type="term" value="F:lactose binding"/>
    <property type="evidence" value="ECO:0007669"/>
    <property type="project" value="TreeGrafter"/>
</dbReference>
<evidence type="ECO:0000259" key="9">
    <source>
        <dbReference type="Pfam" id="PF12832"/>
    </source>
</evidence>
<accession>A0A4Q7ZDD7</accession>
<comment type="subcellular location">
    <subcellularLocation>
        <location evidence="1">Cell inner membrane</location>
        <topology evidence="1">Multi-pass membrane protein</topology>
    </subcellularLocation>
</comment>
<evidence type="ECO:0000256" key="8">
    <source>
        <dbReference type="SAM" id="Phobius"/>
    </source>
</evidence>
<keyword evidence="5 8" id="KW-0812">Transmembrane</keyword>
<feature type="transmembrane region" description="Helical" evidence="8">
    <location>
        <begin position="330"/>
        <end position="350"/>
    </location>
</feature>
<keyword evidence="2" id="KW-0813">Transport</keyword>
<keyword evidence="3" id="KW-1003">Cell membrane</keyword>
<evidence type="ECO:0000256" key="6">
    <source>
        <dbReference type="ARBA" id="ARBA00022989"/>
    </source>
</evidence>
<feature type="transmembrane region" description="Helical" evidence="8">
    <location>
        <begin position="36"/>
        <end position="57"/>
    </location>
</feature>
<dbReference type="SUPFAM" id="SSF103473">
    <property type="entry name" value="MFS general substrate transporter"/>
    <property type="match status" value="1"/>
</dbReference>
<keyword evidence="7 8" id="KW-0472">Membrane</keyword>
<evidence type="ECO:0000256" key="7">
    <source>
        <dbReference type="ARBA" id="ARBA00023136"/>
    </source>
</evidence>
<evidence type="ECO:0000256" key="5">
    <source>
        <dbReference type="ARBA" id="ARBA00022692"/>
    </source>
</evidence>
<dbReference type="GO" id="GO:0005886">
    <property type="term" value="C:plasma membrane"/>
    <property type="evidence" value="ECO:0007669"/>
    <property type="project" value="UniProtKB-SubCell"/>
</dbReference>
<feature type="transmembrane region" description="Helical" evidence="8">
    <location>
        <begin position="134"/>
        <end position="153"/>
    </location>
</feature>
<evidence type="ECO:0000256" key="3">
    <source>
        <dbReference type="ARBA" id="ARBA00022475"/>
    </source>
</evidence>
<dbReference type="Pfam" id="PF12832">
    <property type="entry name" value="MFS_1_like"/>
    <property type="match status" value="1"/>
</dbReference>
<feature type="transmembrane region" description="Helical" evidence="8">
    <location>
        <begin position="159"/>
        <end position="182"/>
    </location>
</feature>
<feature type="transmembrane region" description="Helical" evidence="8">
    <location>
        <begin position="265"/>
        <end position="283"/>
    </location>
</feature>
<feature type="transmembrane region" description="Helical" evidence="8">
    <location>
        <begin position="12"/>
        <end position="30"/>
    </location>
</feature>
<dbReference type="PANTHER" id="PTHR23522:SF10">
    <property type="entry name" value="3-PHENYLPROPIONIC ACID TRANSPORTER-RELATED"/>
    <property type="match status" value="1"/>
</dbReference>
<dbReference type="InterPro" id="IPR026032">
    <property type="entry name" value="HcaT-like"/>
</dbReference>
<feature type="domain" description="Major facilitator superfamily associated" evidence="9">
    <location>
        <begin position="7"/>
        <end position="359"/>
    </location>
</feature>
<dbReference type="AlphaFoldDB" id="A0A4Q7ZDD7"/>
<protein>
    <submittedName>
        <fullName evidence="10">PPP family 3-phenylpropionic acid transporter</fullName>
    </submittedName>
</protein>
<evidence type="ECO:0000256" key="4">
    <source>
        <dbReference type="ARBA" id="ARBA00022519"/>
    </source>
</evidence>
<evidence type="ECO:0000256" key="1">
    <source>
        <dbReference type="ARBA" id="ARBA00004429"/>
    </source>
</evidence>
<feature type="transmembrane region" description="Helical" evidence="8">
    <location>
        <begin position="289"/>
        <end position="310"/>
    </location>
</feature>
<dbReference type="InterPro" id="IPR024989">
    <property type="entry name" value="MFS_assoc_dom"/>
</dbReference>
<evidence type="ECO:0000313" key="10">
    <source>
        <dbReference type="EMBL" id="RZU48035.1"/>
    </source>
</evidence>
<proteinExistence type="predicted"/>
<sequence>MPQTVPYWRLSAFYLSYLGLLGGFIPYWNLYLARELHFSPALIGQLMALTLLPRLLAPGFWGRLADRSGRALAVVRLGTFMLAGLWLALTFTTDYVLLALLMLACTFFQNAVMAPFEAVTLAHLGPHRAYYGRIRLWGSLGFMAMVAGLGGLFDRLPLHWLPLILAGMALAVWLVSLSVPEAPVTRTRAAAQPVWPLLRRPEVAAFLGAGCLLQMANAPYYAFYSLFLESRHYPHLAIGALWALGMAAEVLAFTQLHRLLGRFGARPVLLAAMLLAAGRWWGIGLGADHAAALVAMQLLQAASFAAVHAASMQLVAQHFGEAHRGRGQALYGLAWGVGTSLGAGAAGLAWNTLGGTAVFSLAAGVALTGWLWLWRATATTTARSGLTAEAA</sequence>
<dbReference type="GO" id="GO:0015528">
    <property type="term" value="F:lactose:proton symporter activity"/>
    <property type="evidence" value="ECO:0007669"/>
    <property type="project" value="TreeGrafter"/>
</dbReference>
<dbReference type="Gene3D" id="1.20.1250.20">
    <property type="entry name" value="MFS general substrate transporter like domains"/>
    <property type="match status" value="2"/>
</dbReference>
<feature type="transmembrane region" description="Helical" evidence="8">
    <location>
        <begin position="235"/>
        <end position="253"/>
    </location>
</feature>
<keyword evidence="4" id="KW-0997">Cell inner membrane</keyword>
<dbReference type="EMBL" id="SHKX01000010">
    <property type="protein sequence ID" value="RZU48035.1"/>
    <property type="molecule type" value="Genomic_DNA"/>
</dbReference>
<dbReference type="PIRSF" id="PIRSF004925">
    <property type="entry name" value="HcaT"/>
    <property type="match status" value="1"/>
</dbReference>
<comment type="caution">
    <text evidence="10">The sequence shown here is derived from an EMBL/GenBank/DDBJ whole genome shotgun (WGS) entry which is preliminary data.</text>
</comment>
<dbReference type="RefSeq" id="WP_165391338.1">
    <property type="nucleotide sequence ID" value="NZ_SHKX01000010.1"/>
</dbReference>
<feature type="transmembrane region" description="Helical" evidence="8">
    <location>
        <begin position="203"/>
        <end position="223"/>
    </location>
</feature>
<reference evidence="10 11" key="1">
    <citation type="submission" date="2019-02" db="EMBL/GenBank/DDBJ databases">
        <title>Genomic Encyclopedia of Type Strains, Phase IV (KMG-IV): sequencing the most valuable type-strain genomes for metagenomic binning, comparative biology and taxonomic classification.</title>
        <authorList>
            <person name="Goeker M."/>
        </authorList>
    </citation>
    <scope>NUCLEOTIDE SEQUENCE [LARGE SCALE GENOMIC DNA]</scope>
    <source>
        <strain evidence="10 11">DSM 105135</strain>
    </source>
</reference>
<feature type="transmembrane region" description="Helical" evidence="8">
    <location>
        <begin position="69"/>
        <end position="89"/>
    </location>
</feature>
<dbReference type="InterPro" id="IPR036259">
    <property type="entry name" value="MFS_trans_sf"/>
</dbReference>
<dbReference type="PANTHER" id="PTHR23522">
    <property type="entry name" value="BLL5896 PROTEIN"/>
    <property type="match status" value="1"/>
</dbReference>
<name>A0A4Q7ZDD7_9GAMM</name>
<feature type="transmembrane region" description="Helical" evidence="8">
    <location>
        <begin position="95"/>
        <end position="122"/>
    </location>
</feature>
<dbReference type="Proteomes" id="UP000292423">
    <property type="component" value="Unassembled WGS sequence"/>
</dbReference>
<organism evidence="10 11">
    <name type="scientific">Fluviicoccus keumensis</name>
    <dbReference type="NCBI Taxonomy" id="1435465"/>
    <lineage>
        <taxon>Bacteria</taxon>
        <taxon>Pseudomonadati</taxon>
        <taxon>Pseudomonadota</taxon>
        <taxon>Gammaproteobacteria</taxon>
        <taxon>Moraxellales</taxon>
        <taxon>Moraxellaceae</taxon>
        <taxon>Fluviicoccus</taxon>
    </lineage>
</organism>
<gene>
    <name evidence="10" type="ORF">EV700_1006</name>
</gene>
<keyword evidence="6 8" id="KW-1133">Transmembrane helix</keyword>